<gene>
    <name evidence="1" type="ORF">ACFQJ9_16925</name>
</gene>
<dbReference type="AlphaFoldDB" id="A0ABD5Z742"/>
<dbReference type="RefSeq" id="WP_279527828.1">
    <property type="nucleotide sequence ID" value="NZ_CP122312.1"/>
</dbReference>
<sequence>MVTVVASLGSASREVVTDVAHLVVNDEDVVVVDGHDGDASLVGEMQASGVAGVGLSGIDGKLLLGSDAGVESVNVDLLETLLDDGYVPVVSGPALAEVGSDDERVHLAATEVASAVAGALAVCDPEAEVDLVLLSDGHTAAGTVDTADGFDALRETGADDHELAAAETALASGVDRVVIGDATLGDPIIAACGNHGTHIVGGALS</sequence>
<protein>
    <submittedName>
        <fullName evidence="1">Uncharacterized protein</fullName>
    </submittedName>
</protein>
<evidence type="ECO:0000313" key="1">
    <source>
        <dbReference type="EMBL" id="MFC7201069.1"/>
    </source>
</evidence>
<dbReference type="EMBL" id="JBHTAR010000011">
    <property type="protein sequence ID" value="MFC7201069.1"/>
    <property type="molecule type" value="Genomic_DNA"/>
</dbReference>
<organism evidence="1 2">
    <name type="scientific">Halospeciosus flavus</name>
    <dbReference type="NCBI Taxonomy" id="3032283"/>
    <lineage>
        <taxon>Archaea</taxon>
        <taxon>Methanobacteriati</taxon>
        <taxon>Methanobacteriota</taxon>
        <taxon>Stenosarchaea group</taxon>
        <taxon>Halobacteria</taxon>
        <taxon>Halobacteriales</taxon>
        <taxon>Halobacteriaceae</taxon>
        <taxon>Halospeciosus</taxon>
    </lineage>
</organism>
<dbReference type="SUPFAM" id="SSF53633">
    <property type="entry name" value="Carbamate kinase-like"/>
    <property type="match status" value="1"/>
</dbReference>
<reference evidence="1 2" key="1">
    <citation type="journal article" date="2019" name="Int. J. Syst. Evol. Microbiol.">
        <title>The Global Catalogue of Microorganisms (GCM) 10K type strain sequencing project: providing services to taxonomists for standard genome sequencing and annotation.</title>
        <authorList>
            <consortium name="The Broad Institute Genomics Platform"/>
            <consortium name="The Broad Institute Genome Sequencing Center for Infectious Disease"/>
            <person name="Wu L."/>
            <person name="Ma J."/>
        </authorList>
    </citation>
    <scope>NUCLEOTIDE SEQUENCE [LARGE SCALE GENOMIC DNA]</scope>
    <source>
        <strain evidence="1 2">XZGYJ-43</strain>
    </source>
</reference>
<dbReference type="InterPro" id="IPR036393">
    <property type="entry name" value="AceGlu_kinase-like_sf"/>
</dbReference>
<dbReference type="Proteomes" id="UP001596447">
    <property type="component" value="Unassembled WGS sequence"/>
</dbReference>
<comment type="caution">
    <text evidence="1">The sequence shown here is derived from an EMBL/GenBank/DDBJ whole genome shotgun (WGS) entry which is preliminary data.</text>
</comment>
<name>A0ABD5Z742_9EURY</name>
<evidence type="ECO:0000313" key="2">
    <source>
        <dbReference type="Proteomes" id="UP001596447"/>
    </source>
</evidence>
<accession>A0ABD5Z742</accession>
<dbReference type="Gene3D" id="3.40.1160.10">
    <property type="entry name" value="Acetylglutamate kinase-like"/>
    <property type="match status" value="1"/>
</dbReference>
<keyword evidence="2" id="KW-1185">Reference proteome</keyword>
<proteinExistence type="predicted"/>